<accession>A0ABR8CMW6</accession>
<gene>
    <name evidence="1" type="ORF">H6G18_08625</name>
</gene>
<evidence type="ECO:0000313" key="2">
    <source>
        <dbReference type="Proteomes" id="UP000607281"/>
    </source>
</evidence>
<comment type="caution">
    <text evidence="1">The sequence shown here is derived from an EMBL/GenBank/DDBJ whole genome shotgun (WGS) entry which is preliminary data.</text>
</comment>
<reference evidence="1 2" key="1">
    <citation type="journal article" date="2020" name="ISME J.">
        <title>Comparative genomics reveals insights into cyanobacterial evolution and habitat adaptation.</title>
        <authorList>
            <person name="Chen M.Y."/>
            <person name="Teng W.K."/>
            <person name="Zhao L."/>
            <person name="Hu C.X."/>
            <person name="Zhou Y.K."/>
            <person name="Han B.P."/>
            <person name="Song L.R."/>
            <person name="Shu W.S."/>
        </authorList>
    </citation>
    <scope>NUCLEOTIDE SEQUENCE [LARGE SCALE GENOMIC DNA]</scope>
    <source>
        <strain evidence="1 2">FACHB-260</strain>
    </source>
</reference>
<proteinExistence type="predicted"/>
<keyword evidence="2" id="KW-1185">Reference proteome</keyword>
<dbReference type="EMBL" id="JACJRF010000010">
    <property type="protein sequence ID" value="MBD2344213.1"/>
    <property type="molecule type" value="Genomic_DNA"/>
</dbReference>
<sequence length="58" mass="6081">MTLNSQVFPKMSEAIFGVDESRDDLASYKISPPASPASPACLNSSPCSATPDFFVVVG</sequence>
<organism evidence="1 2">
    <name type="scientific">Anabaena subtropica FACHB-260</name>
    <dbReference type="NCBI Taxonomy" id="2692884"/>
    <lineage>
        <taxon>Bacteria</taxon>
        <taxon>Bacillati</taxon>
        <taxon>Cyanobacteriota</taxon>
        <taxon>Cyanophyceae</taxon>
        <taxon>Nostocales</taxon>
        <taxon>Nostocaceae</taxon>
        <taxon>Anabaena</taxon>
    </lineage>
</organism>
<evidence type="ECO:0000313" key="1">
    <source>
        <dbReference type="EMBL" id="MBD2344213.1"/>
    </source>
</evidence>
<dbReference type="Proteomes" id="UP000607281">
    <property type="component" value="Unassembled WGS sequence"/>
</dbReference>
<protein>
    <submittedName>
        <fullName evidence="1">Uncharacterized protein</fullName>
    </submittedName>
</protein>
<name>A0ABR8CMW6_9NOST</name>